<accession>A0A9P4Q7A8</accession>
<organism evidence="3 4">
    <name type="scientific">Polychaeton citri CBS 116435</name>
    <dbReference type="NCBI Taxonomy" id="1314669"/>
    <lineage>
        <taxon>Eukaryota</taxon>
        <taxon>Fungi</taxon>
        <taxon>Dikarya</taxon>
        <taxon>Ascomycota</taxon>
        <taxon>Pezizomycotina</taxon>
        <taxon>Dothideomycetes</taxon>
        <taxon>Dothideomycetidae</taxon>
        <taxon>Capnodiales</taxon>
        <taxon>Capnodiaceae</taxon>
        <taxon>Polychaeton</taxon>
    </lineage>
</organism>
<keyword evidence="4" id="KW-1185">Reference proteome</keyword>
<protein>
    <recommendedName>
        <fullName evidence="2">Zn(2)-C6 fungal-type domain-containing protein</fullName>
    </recommendedName>
</protein>
<name>A0A9P4Q7A8_9PEZI</name>
<evidence type="ECO:0000313" key="3">
    <source>
        <dbReference type="EMBL" id="KAF2720860.1"/>
    </source>
</evidence>
<comment type="caution">
    <text evidence="3">The sequence shown here is derived from an EMBL/GenBank/DDBJ whole genome shotgun (WGS) entry which is preliminary data.</text>
</comment>
<dbReference type="Gene3D" id="4.10.240.10">
    <property type="entry name" value="Zn(2)-C6 fungal-type DNA-binding domain"/>
    <property type="match status" value="1"/>
</dbReference>
<dbReference type="InterPro" id="IPR036864">
    <property type="entry name" value="Zn2-C6_fun-type_DNA-bd_sf"/>
</dbReference>
<dbReference type="GO" id="GO:0008270">
    <property type="term" value="F:zinc ion binding"/>
    <property type="evidence" value="ECO:0007669"/>
    <property type="project" value="InterPro"/>
</dbReference>
<gene>
    <name evidence="3" type="ORF">K431DRAFT_285331</name>
</gene>
<evidence type="ECO:0000313" key="4">
    <source>
        <dbReference type="Proteomes" id="UP000799441"/>
    </source>
</evidence>
<dbReference type="EMBL" id="MU003795">
    <property type="protein sequence ID" value="KAF2720860.1"/>
    <property type="molecule type" value="Genomic_DNA"/>
</dbReference>
<dbReference type="PROSITE" id="PS00463">
    <property type="entry name" value="ZN2_CY6_FUNGAL_1"/>
    <property type="match status" value="1"/>
</dbReference>
<dbReference type="InterPro" id="IPR053178">
    <property type="entry name" value="Osmoadaptation_assoc"/>
</dbReference>
<feature type="domain" description="Zn(2)-C6 fungal-type" evidence="2">
    <location>
        <begin position="9"/>
        <end position="39"/>
    </location>
</feature>
<evidence type="ECO:0000259" key="2">
    <source>
        <dbReference type="PROSITE" id="PS50048"/>
    </source>
</evidence>
<dbReference type="Pfam" id="PF00172">
    <property type="entry name" value="Zn_clus"/>
    <property type="match status" value="1"/>
</dbReference>
<dbReference type="OrthoDB" id="2991872at2759"/>
<dbReference type="PANTHER" id="PTHR38111">
    <property type="entry name" value="ZN(2)-C6 FUNGAL-TYPE DOMAIN-CONTAINING PROTEIN-RELATED"/>
    <property type="match status" value="1"/>
</dbReference>
<dbReference type="AlphaFoldDB" id="A0A9P4Q7A8"/>
<dbReference type="PROSITE" id="PS50048">
    <property type="entry name" value="ZN2_CY6_FUNGAL_2"/>
    <property type="match status" value="1"/>
</dbReference>
<evidence type="ECO:0000256" key="1">
    <source>
        <dbReference type="ARBA" id="ARBA00023242"/>
    </source>
</evidence>
<dbReference type="CDD" id="cd00067">
    <property type="entry name" value="GAL4"/>
    <property type="match status" value="1"/>
</dbReference>
<dbReference type="PANTHER" id="PTHR38111:SF2">
    <property type="entry name" value="FINGER DOMAIN PROTEIN, PUTATIVE (AFU_ORTHOLOGUE AFUA_1G01560)-RELATED"/>
    <property type="match status" value="1"/>
</dbReference>
<dbReference type="SMART" id="SM00066">
    <property type="entry name" value="GAL4"/>
    <property type="match status" value="1"/>
</dbReference>
<dbReference type="InterPro" id="IPR001138">
    <property type="entry name" value="Zn2Cys6_DnaBD"/>
</dbReference>
<reference evidence="3" key="1">
    <citation type="journal article" date="2020" name="Stud. Mycol.">
        <title>101 Dothideomycetes genomes: a test case for predicting lifestyles and emergence of pathogens.</title>
        <authorList>
            <person name="Haridas S."/>
            <person name="Albert R."/>
            <person name="Binder M."/>
            <person name="Bloem J."/>
            <person name="Labutti K."/>
            <person name="Salamov A."/>
            <person name="Andreopoulos B."/>
            <person name="Baker S."/>
            <person name="Barry K."/>
            <person name="Bills G."/>
            <person name="Bluhm B."/>
            <person name="Cannon C."/>
            <person name="Castanera R."/>
            <person name="Culley D."/>
            <person name="Daum C."/>
            <person name="Ezra D."/>
            <person name="Gonzalez J."/>
            <person name="Henrissat B."/>
            <person name="Kuo A."/>
            <person name="Liang C."/>
            <person name="Lipzen A."/>
            <person name="Lutzoni F."/>
            <person name="Magnuson J."/>
            <person name="Mondo S."/>
            <person name="Nolan M."/>
            <person name="Ohm R."/>
            <person name="Pangilinan J."/>
            <person name="Park H.-J."/>
            <person name="Ramirez L."/>
            <person name="Alfaro M."/>
            <person name="Sun H."/>
            <person name="Tritt A."/>
            <person name="Yoshinaga Y."/>
            <person name="Zwiers L.-H."/>
            <person name="Turgeon B."/>
            <person name="Goodwin S."/>
            <person name="Spatafora J."/>
            <person name="Crous P."/>
            <person name="Grigoriev I."/>
        </authorList>
    </citation>
    <scope>NUCLEOTIDE SEQUENCE</scope>
    <source>
        <strain evidence="3">CBS 116435</strain>
    </source>
</reference>
<dbReference type="Proteomes" id="UP000799441">
    <property type="component" value="Unassembled WGS sequence"/>
</dbReference>
<dbReference type="SUPFAM" id="SSF57701">
    <property type="entry name" value="Zn2/Cys6 DNA-binding domain"/>
    <property type="match status" value="1"/>
</dbReference>
<keyword evidence="1" id="KW-0539">Nucleus</keyword>
<sequence length="547" mass="61554">MVNKAPSKGCDRCRARHVKCDEAKPKCSKCALKDFECNYRDANGWVFKDQSAAIVRKQSRKPIVAQQRAPALNRYQRNESVAVKIEPVVAEGAVLVQAWELGPVEYGQDAIKSRFVTPEEPDRVYKMHDSHQQRSQILYSAMNMPKGASWLFRNGSLSLLPTLDLSTSLVQAAIDALCFSELGKTFNDTHCSHLGAVRLTDALSLLKFEVAHPLPGRKPEGATHRQRLVFASIMLLAFREVGEAFVTRQGEDAWLAHIRGAQYYARAVGPDIVSTPFDTLLITDLRASSFAPEITARKADVWSDPAWVRLCKSPSENGVVSSPRGHDSRIAPTDDQQELDFLVYSDTGRVPSFLEYGDKILYERDHLGAVEAFHSLKAMYDDLEGWTRVQCTSDPHKYWYNIVPVETYPKFATSCSNDLFKTAYHFSEARAIFRCTTLWVGSYVVGELAISLYDMVTELGDQSMLSDVDIEDFKRRLYTTATHLARSIPFVFDTELTATGGLAEYRLGLAEKHFDEYGMLEESKWVAAVREILPLPALKRRTSVTQR</sequence>
<proteinExistence type="predicted"/>
<dbReference type="GO" id="GO:0000981">
    <property type="term" value="F:DNA-binding transcription factor activity, RNA polymerase II-specific"/>
    <property type="evidence" value="ECO:0007669"/>
    <property type="project" value="InterPro"/>
</dbReference>